<dbReference type="RefSeq" id="WP_014804518.1">
    <property type="nucleotide sequence ID" value="NC_018020.1"/>
</dbReference>
<dbReference type="Proteomes" id="UP000006048">
    <property type="component" value="Chromosome"/>
</dbReference>
<name>I4B9R5_TURPD</name>
<accession>I4B9R5</accession>
<dbReference type="KEGG" id="tpx:Turpa_3384"/>
<protein>
    <submittedName>
        <fullName evidence="1">Uncharacterized protein</fullName>
    </submittedName>
</protein>
<dbReference type="EMBL" id="CP002959">
    <property type="protein sequence ID" value="AFM14022.1"/>
    <property type="molecule type" value="Genomic_DNA"/>
</dbReference>
<sequence length="243" mass="28353">MKNTHGRYLFLILSILPATCKEEAAPSIPQHAYRPPPLPESVRKELENRPQFKTIADFEQSQTLDVQVPALRPKWRLMTQIPNVEFALPGYLDFRIENQTLNQKRFPESKTPLTWERYSFIDTSLARHLKAHPEVRGTEAGVTEVYYEIYRNLTLKDYLQRRLKEDPMVFGYLKANKVNKPGIGYYLKWGDMFTYHHEFMLDRGTDTHVFHVAGPLGAIPEKSRLTDKEVEDILFSLNLKSDK</sequence>
<dbReference type="PATRIC" id="fig|869212.3.peg.3433"/>
<evidence type="ECO:0000313" key="1">
    <source>
        <dbReference type="EMBL" id="AFM14022.1"/>
    </source>
</evidence>
<gene>
    <name evidence="1" type="ordered locus">Turpa_3384</name>
</gene>
<proteinExistence type="predicted"/>
<dbReference type="AlphaFoldDB" id="I4B9R5"/>
<dbReference type="HOGENOM" id="CLU_1119777_0_0_12"/>
<reference evidence="1 2" key="1">
    <citation type="submission" date="2012-06" db="EMBL/GenBank/DDBJ databases">
        <title>The complete chromosome of genome of Turneriella parva DSM 21527.</title>
        <authorList>
            <consortium name="US DOE Joint Genome Institute (JGI-PGF)"/>
            <person name="Lucas S."/>
            <person name="Han J."/>
            <person name="Lapidus A."/>
            <person name="Bruce D."/>
            <person name="Goodwin L."/>
            <person name="Pitluck S."/>
            <person name="Peters L."/>
            <person name="Kyrpides N."/>
            <person name="Mavromatis K."/>
            <person name="Ivanova N."/>
            <person name="Mikhailova N."/>
            <person name="Chertkov O."/>
            <person name="Detter J.C."/>
            <person name="Tapia R."/>
            <person name="Han C."/>
            <person name="Land M."/>
            <person name="Hauser L."/>
            <person name="Markowitz V."/>
            <person name="Cheng J.-F."/>
            <person name="Hugenholtz P."/>
            <person name="Woyke T."/>
            <person name="Wu D."/>
            <person name="Gronow S."/>
            <person name="Wellnitz S."/>
            <person name="Brambilla E."/>
            <person name="Klenk H.-P."/>
            <person name="Eisen J.A."/>
        </authorList>
    </citation>
    <scope>NUCLEOTIDE SEQUENCE [LARGE SCALE GENOMIC DNA]</scope>
    <source>
        <strain evidence="2">ATCC BAA-1111 / DSM 21527 / NCTC 11395 / H</strain>
    </source>
</reference>
<evidence type="ECO:0000313" key="2">
    <source>
        <dbReference type="Proteomes" id="UP000006048"/>
    </source>
</evidence>
<organism evidence="1 2">
    <name type="scientific">Turneriella parva (strain ATCC BAA-1111 / DSM 21527 / NCTC 11395 / H)</name>
    <name type="common">Leptospira parva</name>
    <dbReference type="NCBI Taxonomy" id="869212"/>
    <lineage>
        <taxon>Bacteria</taxon>
        <taxon>Pseudomonadati</taxon>
        <taxon>Spirochaetota</taxon>
        <taxon>Spirochaetia</taxon>
        <taxon>Leptospirales</taxon>
        <taxon>Leptospiraceae</taxon>
        <taxon>Turneriella</taxon>
    </lineage>
</organism>
<keyword evidence="2" id="KW-1185">Reference proteome</keyword>